<dbReference type="Proteomes" id="UP000242861">
    <property type="component" value="Unassembled WGS sequence"/>
</dbReference>
<proteinExistence type="predicted"/>
<evidence type="ECO:0000313" key="1">
    <source>
        <dbReference type="EMBL" id="PKF72656.1"/>
    </source>
</evidence>
<dbReference type="RefSeq" id="WP_101192667.1">
    <property type="nucleotide sequence ID" value="NZ_PIYS01000003.1"/>
</dbReference>
<protein>
    <submittedName>
        <fullName evidence="1">Uncharacterized protein</fullName>
    </submittedName>
</protein>
<sequence length="68" mass="7934">MLTHDLPRLRIYDLADDPERARSEVAFATIGTSADAIRRHGAWQQWARCYPQLWAAWVAEWPDIRQLA</sequence>
<name>A0A2I0CTT2_9PSED</name>
<comment type="caution">
    <text evidence="1">The sequence shown here is derived from an EMBL/GenBank/DDBJ whole genome shotgun (WGS) entry which is preliminary data.</text>
</comment>
<dbReference type="EMBL" id="PIYS01000003">
    <property type="protein sequence ID" value="PKF72656.1"/>
    <property type="molecule type" value="Genomic_DNA"/>
</dbReference>
<reference evidence="2" key="1">
    <citation type="submission" date="2017-12" db="EMBL/GenBank/DDBJ databases">
        <authorList>
            <person name="Yu X.-Y."/>
        </authorList>
    </citation>
    <scope>NUCLEOTIDE SEQUENCE [LARGE SCALE GENOMIC DNA]</scope>
    <source>
        <strain evidence="2">ZYSR67-Z</strain>
    </source>
</reference>
<gene>
    <name evidence="1" type="ORF">CW360_02780</name>
</gene>
<dbReference type="AlphaFoldDB" id="A0A2I0CTT2"/>
<accession>A0A2I0CTT2</accession>
<evidence type="ECO:0000313" key="2">
    <source>
        <dbReference type="Proteomes" id="UP000242861"/>
    </source>
</evidence>
<organism evidence="1 2">
    <name type="scientific">Pseudomonas fluvialis</name>
    <dbReference type="NCBI Taxonomy" id="1793966"/>
    <lineage>
        <taxon>Bacteria</taxon>
        <taxon>Pseudomonadati</taxon>
        <taxon>Pseudomonadota</taxon>
        <taxon>Gammaproteobacteria</taxon>
        <taxon>Pseudomonadales</taxon>
        <taxon>Pseudomonadaceae</taxon>
        <taxon>Pseudomonas</taxon>
    </lineage>
</organism>